<proteinExistence type="predicted"/>
<reference evidence="2" key="1">
    <citation type="submission" date="2018-05" db="EMBL/GenBank/DDBJ databases">
        <authorList>
            <person name="Lanie J.A."/>
            <person name="Ng W.-L."/>
            <person name="Kazmierczak K.M."/>
            <person name="Andrzejewski T.M."/>
            <person name="Davidsen T.M."/>
            <person name="Wayne K.J."/>
            <person name="Tettelin H."/>
            <person name="Glass J.I."/>
            <person name="Rusch D."/>
            <person name="Podicherti R."/>
            <person name="Tsui H.-C.T."/>
            <person name="Winkler M.E."/>
        </authorList>
    </citation>
    <scope>NUCLEOTIDE SEQUENCE</scope>
</reference>
<name>A0A382TFE4_9ZZZZ</name>
<dbReference type="InterPro" id="IPR003692">
    <property type="entry name" value="Hydantoinase_B"/>
</dbReference>
<evidence type="ECO:0000313" key="2">
    <source>
        <dbReference type="EMBL" id="SVD20141.1"/>
    </source>
</evidence>
<dbReference type="Pfam" id="PF02538">
    <property type="entry name" value="Hydantoinase_B"/>
    <property type="match status" value="1"/>
</dbReference>
<evidence type="ECO:0000259" key="1">
    <source>
        <dbReference type="Pfam" id="PF02538"/>
    </source>
</evidence>
<protein>
    <recommendedName>
        <fullName evidence="1">Hydantoinase B/oxoprolinase domain-containing protein</fullName>
    </recommendedName>
</protein>
<organism evidence="2">
    <name type="scientific">marine metagenome</name>
    <dbReference type="NCBI Taxonomy" id="408172"/>
    <lineage>
        <taxon>unclassified sequences</taxon>
        <taxon>metagenomes</taxon>
        <taxon>ecological metagenomes</taxon>
    </lineage>
</organism>
<feature type="non-terminal residue" evidence="2">
    <location>
        <position position="1"/>
    </location>
</feature>
<dbReference type="AlphaFoldDB" id="A0A382TFE4"/>
<accession>A0A382TFE4</accession>
<dbReference type="EMBL" id="UINC01135782">
    <property type="protein sequence ID" value="SVD20141.1"/>
    <property type="molecule type" value="Genomic_DNA"/>
</dbReference>
<sequence length="298" mass="31549">GSDSTAGIFLLYEYPAGGTGATKHADGNHVVRAFPEGDFNVVQAAEIAEMQCPVRIEQYGLRDDSCGDGEYRGGCGMRRDVRILSDSASLSVLADHAVIPPFGVAGGYSGDANRFVVIRDGKTIQPSPVPGKVGDFALLKGDIVRMESSGGGGYGDPLARELARVQRDVFLGYIDTEHARRRYGVVIDLQGEVDSIATQAERKRLQKLRFTLPVQLANEDELDGSRRRIILSEGAAGRLGVSAGDLVELSISSGAAALRGWVQIAATDDVLRLGPLGLAALGANPGDQIELRTLKASS</sequence>
<gene>
    <name evidence="2" type="ORF">METZ01_LOCUS372995</name>
</gene>
<dbReference type="GO" id="GO:0003824">
    <property type="term" value="F:catalytic activity"/>
    <property type="evidence" value="ECO:0007669"/>
    <property type="project" value="InterPro"/>
</dbReference>
<feature type="domain" description="Hydantoinase B/oxoprolinase" evidence="1">
    <location>
        <begin position="6"/>
        <end position="157"/>
    </location>
</feature>